<keyword evidence="3" id="KW-0175">Coiled coil</keyword>
<dbReference type="InterPro" id="IPR019331">
    <property type="entry name" value="FAM192A/Fyv6_N"/>
</dbReference>
<evidence type="ECO:0000256" key="2">
    <source>
        <dbReference type="ARBA" id="ARBA00023242"/>
    </source>
</evidence>
<feature type="compositionally biased region" description="Polar residues" evidence="4">
    <location>
        <begin position="193"/>
        <end position="203"/>
    </location>
</feature>
<evidence type="ECO:0000256" key="3">
    <source>
        <dbReference type="SAM" id="Coils"/>
    </source>
</evidence>
<proteinExistence type="predicted"/>
<comment type="caution">
    <text evidence="6">The sequence shown here is derived from an EMBL/GenBank/DDBJ whole genome shotgun (WGS) entry which is preliminary data.</text>
</comment>
<name>A0A072P7U2_9EURO</name>
<organism evidence="6 7">
    <name type="scientific">Exophiala aquamarina CBS 119918</name>
    <dbReference type="NCBI Taxonomy" id="1182545"/>
    <lineage>
        <taxon>Eukaryota</taxon>
        <taxon>Fungi</taxon>
        <taxon>Dikarya</taxon>
        <taxon>Ascomycota</taxon>
        <taxon>Pezizomycotina</taxon>
        <taxon>Eurotiomycetes</taxon>
        <taxon>Chaetothyriomycetidae</taxon>
        <taxon>Chaetothyriales</taxon>
        <taxon>Herpotrichiellaceae</taxon>
        <taxon>Exophiala</taxon>
    </lineage>
</organism>
<sequence length="233" mass="25342">MSRFVSAGTDVDPRPPDDAWVQAQQAVEAKQQPKPTNRGAQEDGKSLYEVLQQNKAAKQEAFEEAARLKNQFRALDDDEVDFLDSVLESTRAKENAVKEETAEQLDAFRKQRALAEQSLLGLDDENSNKPDSQAGDAWSLKKKKRRRDEDHSTESAGVGTKVRKTSSSATDDRSPIESLNAPAAHSKEASVNKAESSTMPTTIKSPSPSLPQQKPSPVSAGLGLGGYTSDEDD</sequence>
<dbReference type="STRING" id="1182545.A0A072P7U2"/>
<evidence type="ECO:0000256" key="4">
    <source>
        <dbReference type="SAM" id="MobiDB-lite"/>
    </source>
</evidence>
<accession>A0A072P7U2</accession>
<reference evidence="6 7" key="1">
    <citation type="submission" date="2013-03" db="EMBL/GenBank/DDBJ databases">
        <title>The Genome Sequence of Exophiala aquamarina CBS 119918.</title>
        <authorList>
            <consortium name="The Broad Institute Genomics Platform"/>
            <person name="Cuomo C."/>
            <person name="de Hoog S."/>
            <person name="Gorbushina A."/>
            <person name="Walker B."/>
            <person name="Young S.K."/>
            <person name="Zeng Q."/>
            <person name="Gargeya S."/>
            <person name="Fitzgerald M."/>
            <person name="Haas B."/>
            <person name="Abouelleil A."/>
            <person name="Allen A.W."/>
            <person name="Alvarado L."/>
            <person name="Arachchi H.M."/>
            <person name="Berlin A.M."/>
            <person name="Chapman S.B."/>
            <person name="Gainer-Dewar J."/>
            <person name="Goldberg J."/>
            <person name="Griggs A."/>
            <person name="Gujja S."/>
            <person name="Hansen M."/>
            <person name="Howarth C."/>
            <person name="Imamovic A."/>
            <person name="Ireland A."/>
            <person name="Larimer J."/>
            <person name="McCowan C."/>
            <person name="Murphy C."/>
            <person name="Pearson M."/>
            <person name="Poon T.W."/>
            <person name="Priest M."/>
            <person name="Roberts A."/>
            <person name="Saif S."/>
            <person name="Shea T."/>
            <person name="Sisk P."/>
            <person name="Sykes S."/>
            <person name="Wortman J."/>
            <person name="Nusbaum C."/>
            <person name="Birren B."/>
        </authorList>
    </citation>
    <scope>NUCLEOTIDE SEQUENCE [LARGE SCALE GENOMIC DNA]</scope>
    <source>
        <strain evidence="6 7">CBS 119918</strain>
    </source>
</reference>
<dbReference type="HOGENOM" id="CLU_067596_0_0_1"/>
<dbReference type="Pfam" id="PF10187">
    <property type="entry name" value="FAM192A_Fyv6_N"/>
    <property type="match status" value="1"/>
</dbReference>
<feature type="compositionally biased region" description="Low complexity" evidence="4">
    <location>
        <begin position="24"/>
        <end position="35"/>
    </location>
</feature>
<dbReference type="EMBL" id="AMGV01000006">
    <property type="protein sequence ID" value="KEF55926.1"/>
    <property type="molecule type" value="Genomic_DNA"/>
</dbReference>
<dbReference type="RefSeq" id="XP_013258516.1">
    <property type="nucleotide sequence ID" value="XM_013403062.1"/>
</dbReference>
<keyword evidence="7" id="KW-1185">Reference proteome</keyword>
<dbReference type="PANTHER" id="PTHR13495:SF0">
    <property type="entry name" value="PSME3-INTERACTING PROTEIN"/>
    <property type="match status" value="1"/>
</dbReference>
<dbReference type="InterPro" id="IPR039845">
    <property type="entry name" value="FAM192A"/>
</dbReference>
<dbReference type="AlphaFoldDB" id="A0A072P7U2"/>
<feature type="region of interest" description="Disordered" evidence="4">
    <location>
        <begin position="119"/>
        <end position="233"/>
    </location>
</feature>
<evidence type="ECO:0000259" key="5">
    <source>
        <dbReference type="Pfam" id="PF10187"/>
    </source>
</evidence>
<feature type="domain" description="FAM192A/Fyv6 N-terminal" evidence="5">
    <location>
        <begin position="4"/>
        <end position="109"/>
    </location>
</feature>
<dbReference type="GO" id="GO:0005634">
    <property type="term" value="C:nucleus"/>
    <property type="evidence" value="ECO:0007669"/>
    <property type="project" value="UniProtKB-SubCell"/>
</dbReference>
<dbReference type="VEuPathDB" id="FungiDB:A1O9_07506"/>
<evidence type="ECO:0000256" key="1">
    <source>
        <dbReference type="ARBA" id="ARBA00004123"/>
    </source>
</evidence>
<feature type="coiled-coil region" evidence="3">
    <location>
        <begin position="48"/>
        <end position="118"/>
    </location>
</feature>
<evidence type="ECO:0000313" key="6">
    <source>
        <dbReference type="EMBL" id="KEF55926.1"/>
    </source>
</evidence>
<evidence type="ECO:0000313" key="7">
    <source>
        <dbReference type="Proteomes" id="UP000027920"/>
    </source>
</evidence>
<keyword evidence="2" id="KW-0539">Nucleus</keyword>
<dbReference type="PANTHER" id="PTHR13495">
    <property type="entry name" value="NEFA-INTERACTING NUCLEAR PROTEIN NIP30"/>
    <property type="match status" value="1"/>
</dbReference>
<comment type="subcellular location">
    <subcellularLocation>
        <location evidence="1">Nucleus</location>
    </subcellularLocation>
</comment>
<gene>
    <name evidence="6" type="ORF">A1O9_07506</name>
</gene>
<dbReference type="Proteomes" id="UP000027920">
    <property type="component" value="Unassembled WGS sequence"/>
</dbReference>
<dbReference type="OrthoDB" id="75807at2759"/>
<protein>
    <recommendedName>
        <fullName evidence="5">FAM192A/Fyv6 N-terminal domain-containing protein</fullName>
    </recommendedName>
</protein>
<feature type="region of interest" description="Disordered" evidence="4">
    <location>
        <begin position="24"/>
        <end position="44"/>
    </location>
</feature>
<feature type="compositionally biased region" description="Low complexity" evidence="4">
    <location>
        <begin position="204"/>
        <end position="219"/>
    </location>
</feature>
<dbReference type="GeneID" id="25282420"/>